<dbReference type="InterPro" id="IPR003594">
    <property type="entry name" value="HATPase_dom"/>
</dbReference>
<evidence type="ECO:0000256" key="7">
    <source>
        <dbReference type="ARBA" id="ARBA00022741"/>
    </source>
</evidence>
<proteinExistence type="predicted"/>
<reference evidence="16" key="1">
    <citation type="journal article" date="2015" name="PeerJ">
        <title>First genomic representation of candidate bacterial phylum KSB3 points to enhanced environmental sensing as a trigger of wastewater bulking.</title>
        <authorList>
            <person name="Sekiguchi Y."/>
            <person name="Ohashi A."/>
            <person name="Parks D.H."/>
            <person name="Yamauchi T."/>
            <person name="Tyson G.W."/>
            <person name="Hugenholtz P."/>
        </authorList>
    </citation>
    <scope>NUCLEOTIDE SEQUENCE [LARGE SCALE GENOMIC DNA]</scope>
</reference>
<keyword evidence="4" id="KW-1003">Cell membrane</keyword>
<dbReference type="InterPro" id="IPR011006">
    <property type="entry name" value="CheY-like_superfamily"/>
</dbReference>
<evidence type="ECO:0000259" key="15">
    <source>
        <dbReference type="PROSITE" id="PS50110"/>
    </source>
</evidence>
<dbReference type="SUPFAM" id="SSF47384">
    <property type="entry name" value="Homodimeric domain of signal transducing histidine kinase"/>
    <property type="match status" value="1"/>
</dbReference>
<keyword evidence="11" id="KW-0472">Membrane</keyword>
<evidence type="ECO:0000256" key="12">
    <source>
        <dbReference type="PROSITE-ProRule" id="PRU00169"/>
    </source>
</evidence>
<evidence type="ECO:0000256" key="5">
    <source>
        <dbReference type="ARBA" id="ARBA00022553"/>
    </source>
</evidence>
<dbReference type="SUPFAM" id="SSF52172">
    <property type="entry name" value="CheY-like"/>
    <property type="match status" value="1"/>
</dbReference>
<dbReference type="CDD" id="cd00082">
    <property type="entry name" value="HisKA"/>
    <property type="match status" value="1"/>
</dbReference>
<evidence type="ECO:0000256" key="8">
    <source>
        <dbReference type="ARBA" id="ARBA00022777"/>
    </source>
</evidence>
<dbReference type="Gene3D" id="3.30.565.10">
    <property type="entry name" value="Histidine kinase-like ATPase, C-terminal domain"/>
    <property type="match status" value="1"/>
</dbReference>
<gene>
    <name evidence="16" type="ORF">U14_05430</name>
</gene>
<protein>
    <recommendedName>
        <fullName evidence="3">histidine kinase</fullName>
        <ecNumber evidence="3">2.7.13.3</ecNumber>
    </recommendedName>
</protein>
<evidence type="ECO:0000256" key="1">
    <source>
        <dbReference type="ARBA" id="ARBA00000085"/>
    </source>
</evidence>
<name>A0A081BRX1_9BACT</name>
<dbReference type="Pfam" id="PF02518">
    <property type="entry name" value="HATPase_c"/>
    <property type="match status" value="1"/>
</dbReference>
<dbReference type="Pfam" id="PF00512">
    <property type="entry name" value="HisKA"/>
    <property type="match status" value="1"/>
</dbReference>
<evidence type="ECO:0000256" key="9">
    <source>
        <dbReference type="ARBA" id="ARBA00022840"/>
    </source>
</evidence>
<dbReference type="HOGENOM" id="CLU_000445_114_72_0"/>
<feature type="coiled-coil region" evidence="13">
    <location>
        <begin position="130"/>
        <end position="157"/>
    </location>
</feature>
<dbReference type="InterPro" id="IPR005467">
    <property type="entry name" value="His_kinase_dom"/>
</dbReference>
<dbReference type="PRINTS" id="PR00344">
    <property type="entry name" value="BCTRLSENSOR"/>
</dbReference>
<evidence type="ECO:0000256" key="4">
    <source>
        <dbReference type="ARBA" id="ARBA00022475"/>
    </source>
</evidence>
<dbReference type="PANTHER" id="PTHR43047">
    <property type="entry name" value="TWO-COMPONENT HISTIDINE PROTEIN KINASE"/>
    <property type="match status" value="1"/>
</dbReference>
<evidence type="ECO:0000256" key="13">
    <source>
        <dbReference type="SAM" id="Coils"/>
    </source>
</evidence>
<evidence type="ECO:0000256" key="6">
    <source>
        <dbReference type="ARBA" id="ARBA00022679"/>
    </source>
</evidence>
<keyword evidence="8 16" id="KW-0418">Kinase</keyword>
<dbReference type="FunFam" id="3.30.565.10:FF:000023">
    <property type="entry name" value="PAS domain-containing sensor histidine kinase"/>
    <property type="match status" value="1"/>
</dbReference>
<sequence>MAMTTNRREGNILVADDEKTMRELLARALLSRGFTVETAANGAEALEKIREQPFDMLITDLLMPNIVGMELIQQARKILPDLIVIVITGNATLETAIQALKQGAYDYITKPFDPELIIPVIERGLEKLHLRQKNAELEQVTKKLQEIEQIKSDLLDTITHEFSTPIAIIKAYIDMFLDGHFDMSNPRHLDSLRSIRSAVVRLERLVMNLLTLSMGKGTNFELKKEKIFIQDIISNALSQLNEDITKKNINVILNIEPHLPPIDADPSKLSIAVLNLLDNAVKFNKTGGIIRISASQLKSKSIGVAISDTGIGIPEEKIEEIYSPFTQVDMSSTREHQGTGLGLTVAKTIIEAHNGKITLKSKIGKGSTFIFVLAC</sequence>
<keyword evidence="5 12" id="KW-0597">Phosphoprotein</keyword>
<dbReference type="InterPro" id="IPR004358">
    <property type="entry name" value="Sig_transdc_His_kin-like_C"/>
</dbReference>
<dbReference type="EMBL" id="DF820460">
    <property type="protein sequence ID" value="GAK54152.1"/>
    <property type="molecule type" value="Genomic_DNA"/>
</dbReference>
<dbReference type="InterPro" id="IPR036890">
    <property type="entry name" value="HATPase_C_sf"/>
</dbReference>
<dbReference type="SMART" id="SM00387">
    <property type="entry name" value="HATPase_c"/>
    <property type="match status" value="1"/>
</dbReference>
<evidence type="ECO:0000256" key="11">
    <source>
        <dbReference type="ARBA" id="ARBA00023136"/>
    </source>
</evidence>
<evidence type="ECO:0000313" key="17">
    <source>
        <dbReference type="Proteomes" id="UP000030700"/>
    </source>
</evidence>
<dbReference type="PROSITE" id="PS50109">
    <property type="entry name" value="HIS_KIN"/>
    <property type="match status" value="1"/>
</dbReference>
<dbReference type="EC" id="2.7.13.3" evidence="3"/>
<evidence type="ECO:0000256" key="2">
    <source>
        <dbReference type="ARBA" id="ARBA00004236"/>
    </source>
</evidence>
<keyword evidence="10" id="KW-0902">Two-component regulatory system</keyword>
<accession>A0A081BRX1</accession>
<comment type="subcellular location">
    <subcellularLocation>
        <location evidence="2">Cell membrane</location>
    </subcellularLocation>
</comment>
<dbReference type="GO" id="GO:0005524">
    <property type="term" value="F:ATP binding"/>
    <property type="evidence" value="ECO:0007669"/>
    <property type="project" value="UniProtKB-KW"/>
</dbReference>
<organism evidence="16">
    <name type="scientific">Candidatus Moduliflexus flocculans</name>
    <dbReference type="NCBI Taxonomy" id="1499966"/>
    <lineage>
        <taxon>Bacteria</taxon>
        <taxon>Candidatus Moduliflexota</taxon>
        <taxon>Candidatus Moduliflexia</taxon>
        <taxon>Candidatus Moduliflexales</taxon>
        <taxon>Candidatus Moduliflexaceae</taxon>
    </lineage>
</organism>
<dbReference type="InterPro" id="IPR036097">
    <property type="entry name" value="HisK_dim/P_sf"/>
</dbReference>
<dbReference type="GO" id="GO:0005886">
    <property type="term" value="C:plasma membrane"/>
    <property type="evidence" value="ECO:0007669"/>
    <property type="project" value="UniProtKB-SubCell"/>
</dbReference>
<evidence type="ECO:0000259" key="14">
    <source>
        <dbReference type="PROSITE" id="PS50109"/>
    </source>
</evidence>
<keyword evidence="6" id="KW-0808">Transferase</keyword>
<evidence type="ECO:0000313" key="16">
    <source>
        <dbReference type="EMBL" id="GAK54152.1"/>
    </source>
</evidence>
<dbReference type="SMART" id="SM00448">
    <property type="entry name" value="REC"/>
    <property type="match status" value="1"/>
</dbReference>
<comment type="catalytic activity">
    <reaction evidence="1">
        <text>ATP + protein L-histidine = ADP + protein N-phospho-L-histidine.</text>
        <dbReference type="EC" id="2.7.13.3"/>
    </reaction>
</comment>
<evidence type="ECO:0000256" key="3">
    <source>
        <dbReference type="ARBA" id="ARBA00012438"/>
    </source>
</evidence>
<feature type="domain" description="Histidine kinase" evidence="14">
    <location>
        <begin position="157"/>
        <end position="375"/>
    </location>
</feature>
<keyword evidence="13" id="KW-0175">Coiled coil</keyword>
<dbReference type="PANTHER" id="PTHR43047:SF72">
    <property type="entry name" value="OSMOSENSING HISTIDINE PROTEIN KINASE SLN1"/>
    <property type="match status" value="1"/>
</dbReference>
<dbReference type="AlphaFoldDB" id="A0A081BRX1"/>
<dbReference type="InterPro" id="IPR001789">
    <property type="entry name" value="Sig_transdc_resp-reg_receiver"/>
</dbReference>
<dbReference type="PROSITE" id="PS50110">
    <property type="entry name" value="RESPONSE_REGULATORY"/>
    <property type="match status" value="1"/>
</dbReference>
<keyword evidence="9" id="KW-0067">ATP-binding</keyword>
<dbReference type="SMART" id="SM00388">
    <property type="entry name" value="HisKA"/>
    <property type="match status" value="1"/>
</dbReference>
<dbReference type="STRING" id="1499966.U14_05430"/>
<keyword evidence="7" id="KW-0547">Nucleotide-binding</keyword>
<feature type="modified residue" description="4-aspartylphosphate" evidence="12">
    <location>
        <position position="60"/>
    </location>
</feature>
<dbReference type="SUPFAM" id="SSF55874">
    <property type="entry name" value="ATPase domain of HSP90 chaperone/DNA topoisomerase II/histidine kinase"/>
    <property type="match status" value="1"/>
</dbReference>
<dbReference type="GO" id="GO:0009927">
    <property type="term" value="F:histidine phosphotransfer kinase activity"/>
    <property type="evidence" value="ECO:0007669"/>
    <property type="project" value="TreeGrafter"/>
</dbReference>
<evidence type="ECO:0000256" key="10">
    <source>
        <dbReference type="ARBA" id="ARBA00023012"/>
    </source>
</evidence>
<dbReference type="Proteomes" id="UP000030700">
    <property type="component" value="Unassembled WGS sequence"/>
</dbReference>
<dbReference type="Gene3D" id="1.10.287.130">
    <property type="match status" value="1"/>
</dbReference>
<dbReference type="InterPro" id="IPR003661">
    <property type="entry name" value="HisK_dim/P_dom"/>
</dbReference>
<dbReference type="GO" id="GO:0000155">
    <property type="term" value="F:phosphorelay sensor kinase activity"/>
    <property type="evidence" value="ECO:0007669"/>
    <property type="project" value="InterPro"/>
</dbReference>
<feature type="domain" description="Response regulatory" evidence="15">
    <location>
        <begin position="11"/>
        <end position="125"/>
    </location>
</feature>
<keyword evidence="17" id="KW-1185">Reference proteome</keyword>
<dbReference type="Pfam" id="PF00072">
    <property type="entry name" value="Response_reg"/>
    <property type="match status" value="1"/>
</dbReference>
<dbReference type="Gene3D" id="3.40.50.2300">
    <property type="match status" value="1"/>
</dbReference>